<name>A0A395HX77_ASPHC</name>
<dbReference type="VEuPathDB" id="FungiDB:BO97DRAFT_414284"/>
<feature type="domain" description="Carboxylesterase type B" evidence="1">
    <location>
        <begin position="28"/>
        <end position="75"/>
    </location>
</feature>
<dbReference type="EMBL" id="KZ824283">
    <property type="protein sequence ID" value="RAL12511.1"/>
    <property type="molecule type" value="Genomic_DNA"/>
</dbReference>
<dbReference type="Pfam" id="PF00135">
    <property type="entry name" value="COesterase"/>
    <property type="match status" value="1"/>
</dbReference>
<accession>A0A395HX77</accession>
<dbReference type="InterPro" id="IPR029058">
    <property type="entry name" value="AB_hydrolase_fold"/>
</dbReference>
<keyword evidence="3" id="KW-1185">Reference proteome</keyword>
<reference evidence="2 3" key="1">
    <citation type="submission" date="2018-02" db="EMBL/GenBank/DDBJ databases">
        <title>The genomes of Aspergillus section Nigri reveals drivers in fungal speciation.</title>
        <authorList>
            <consortium name="DOE Joint Genome Institute"/>
            <person name="Vesth T.C."/>
            <person name="Nybo J."/>
            <person name="Theobald S."/>
            <person name="Brandl J."/>
            <person name="Frisvad J.C."/>
            <person name="Nielsen K.F."/>
            <person name="Lyhne E.K."/>
            <person name="Kogle M.E."/>
            <person name="Kuo A."/>
            <person name="Riley R."/>
            <person name="Clum A."/>
            <person name="Nolan M."/>
            <person name="Lipzen A."/>
            <person name="Salamov A."/>
            <person name="Henrissat B."/>
            <person name="Wiebenga A."/>
            <person name="De vries R.P."/>
            <person name="Grigoriev I.V."/>
            <person name="Mortensen U.H."/>
            <person name="Andersen M.R."/>
            <person name="Baker S.E."/>
        </authorList>
    </citation>
    <scope>NUCLEOTIDE SEQUENCE [LARGE SCALE GENOMIC DNA]</scope>
    <source>
        <strain evidence="2 3">CBS 101889</strain>
    </source>
</reference>
<proteinExistence type="predicted"/>
<dbReference type="AlphaFoldDB" id="A0A395HX77"/>
<organism evidence="2 3">
    <name type="scientific">Aspergillus homomorphus (strain CBS 101889)</name>
    <dbReference type="NCBI Taxonomy" id="1450537"/>
    <lineage>
        <taxon>Eukaryota</taxon>
        <taxon>Fungi</taxon>
        <taxon>Dikarya</taxon>
        <taxon>Ascomycota</taxon>
        <taxon>Pezizomycotina</taxon>
        <taxon>Eurotiomycetes</taxon>
        <taxon>Eurotiomycetidae</taxon>
        <taxon>Eurotiales</taxon>
        <taxon>Aspergillaceae</taxon>
        <taxon>Aspergillus</taxon>
        <taxon>Aspergillus subgen. Circumdati</taxon>
    </lineage>
</organism>
<dbReference type="InterPro" id="IPR002018">
    <property type="entry name" value="CarbesteraseB"/>
</dbReference>
<dbReference type="RefSeq" id="XP_025551665.1">
    <property type="nucleotide sequence ID" value="XM_025696341.1"/>
</dbReference>
<evidence type="ECO:0000259" key="1">
    <source>
        <dbReference type="Pfam" id="PF00135"/>
    </source>
</evidence>
<protein>
    <recommendedName>
        <fullName evidence="1">Carboxylesterase type B domain-containing protein</fullName>
    </recommendedName>
</protein>
<gene>
    <name evidence="2" type="ORF">BO97DRAFT_414284</name>
</gene>
<sequence>MSRLHLDEGIHQINCIGLRETMTTPMVLHATCDYVVEERMSNYWANFIRTGNPNGDELPEFPPSTKEKKQTMWLGISWGSGSLSADDSRVQFVEGWLATMPEW</sequence>
<dbReference type="GeneID" id="37200630"/>
<dbReference type="OrthoDB" id="408631at2759"/>
<dbReference type="Gene3D" id="3.40.50.1820">
    <property type="entry name" value="alpha/beta hydrolase"/>
    <property type="match status" value="1"/>
</dbReference>
<dbReference type="STRING" id="1450537.A0A395HX77"/>
<evidence type="ECO:0000313" key="3">
    <source>
        <dbReference type="Proteomes" id="UP000248961"/>
    </source>
</evidence>
<dbReference type="SUPFAM" id="SSF53474">
    <property type="entry name" value="alpha/beta-Hydrolases"/>
    <property type="match status" value="1"/>
</dbReference>
<dbReference type="Proteomes" id="UP000248961">
    <property type="component" value="Unassembled WGS sequence"/>
</dbReference>
<evidence type="ECO:0000313" key="2">
    <source>
        <dbReference type="EMBL" id="RAL12511.1"/>
    </source>
</evidence>